<dbReference type="PANTHER" id="PTHR11926:SF1540">
    <property type="entry name" value="GLYCOSYLTRANSFERASE"/>
    <property type="match status" value="1"/>
</dbReference>
<dbReference type="GO" id="GO:0080043">
    <property type="term" value="F:quercetin 3-O-glucosyltransferase activity"/>
    <property type="evidence" value="ECO:0007669"/>
    <property type="project" value="TreeGrafter"/>
</dbReference>
<keyword evidence="3" id="KW-1185">Reference proteome</keyword>
<sequence length="282" mass="31643">MVKGQRTYRAHCLILPYPIQGHINPVLQFAKLLDHGVEVTLVTTRYIYTTISDGFNEGGMREARTVDAYVESFWIVGSRTFGELLEKLLSSASPADCVIYVSFIPWSFDVAKKFGIAGAVFFTQYCAVGSIYYHVHEGLLKLPLADDQSQISLPGLPPLDPLDFPSFVYDLGSYPAFYELVVGQLCNVDKADWVVDWMAKLWRLRTIVDVWKIGVTAPTEEKGVVRQEVIEHCINEVMEGKRGEEIQKSAAKWRELARKAVAEGGSSNKNIDEFIAKLEVQS</sequence>
<dbReference type="PANTHER" id="PTHR11926">
    <property type="entry name" value="GLUCOSYL/GLUCURONOSYL TRANSFERASES"/>
    <property type="match status" value="1"/>
</dbReference>
<evidence type="ECO:0000256" key="1">
    <source>
        <dbReference type="ARBA" id="ARBA00009995"/>
    </source>
</evidence>
<dbReference type="EMBL" id="SMOL01000004">
    <property type="protein sequence ID" value="KAB2636081.1"/>
    <property type="molecule type" value="Genomic_DNA"/>
</dbReference>
<evidence type="ECO:0000313" key="3">
    <source>
        <dbReference type="Proteomes" id="UP000327157"/>
    </source>
</evidence>
<comment type="caution">
    <text evidence="2">The sequence shown here is derived from an EMBL/GenBank/DDBJ whole genome shotgun (WGS) entry which is preliminary data.</text>
</comment>
<dbReference type="OrthoDB" id="5835829at2759"/>
<organism evidence="2 3">
    <name type="scientific">Pyrus ussuriensis x Pyrus communis</name>
    <dbReference type="NCBI Taxonomy" id="2448454"/>
    <lineage>
        <taxon>Eukaryota</taxon>
        <taxon>Viridiplantae</taxon>
        <taxon>Streptophyta</taxon>
        <taxon>Embryophyta</taxon>
        <taxon>Tracheophyta</taxon>
        <taxon>Spermatophyta</taxon>
        <taxon>Magnoliopsida</taxon>
        <taxon>eudicotyledons</taxon>
        <taxon>Gunneridae</taxon>
        <taxon>Pentapetalae</taxon>
        <taxon>rosids</taxon>
        <taxon>fabids</taxon>
        <taxon>Rosales</taxon>
        <taxon>Rosaceae</taxon>
        <taxon>Amygdaloideae</taxon>
        <taxon>Maleae</taxon>
        <taxon>Pyrus</taxon>
    </lineage>
</organism>
<keyword evidence="2" id="KW-0808">Transferase</keyword>
<dbReference type="Proteomes" id="UP000327157">
    <property type="component" value="Chromosome 5"/>
</dbReference>
<evidence type="ECO:0000313" key="2">
    <source>
        <dbReference type="EMBL" id="KAB2636081.1"/>
    </source>
</evidence>
<name>A0A5N5IBV8_9ROSA</name>
<comment type="similarity">
    <text evidence="1">Belongs to the UDP-glycosyltransferase family.</text>
</comment>
<accession>A0A5N5IBV8</accession>
<gene>
    <name evidence="2" type="ORF">D8674_026615</name>
</gene>
<dbReference type="SUPFAM" id="SSF53756">
    <property type="entry name" value="UDP-Glycosyltransferase/glycogen phosphorylase"/>
    <property type="match status" value="1"/>
</dbReference>
<reference evidence="2 3" key="3">
    <citation type="submission" date="2019-11" db="EMBL/GenBank/DDBJ databases">
        <title>A de novo genome assembly of a pear dwarfing rootstock.</title>
        <authorList>
            <person name="Wang F."/>
            <person name="Wang J."/>
            <person name="Li S."/>
            <person name="Zhang Y."/>
            <person name="Fang M."/>
            <person name="Ma L."/>
            <person name="Zhao Y."/>
            <person name="Jiang S."/>
        </authorList>
    </citation>
    <scope>NUCLEOTIDE SEQUENCE [LARGE SCALE GENOMIC DNA]</scope>
    <source>
        <strain evidence="2">S2</strain>
        <tissue evidence="2">Leaf</tissue>
    </source>
</reference>
<proteinExistence type="inferred from homology"/>
<dbReference type="Gene3D" id="3.40.50.2000">
    <property type="entry name" value="Glycogen Phosphorylase B"/>
    <property type="match status" value="3"/>
</dbReference>
<reference evidence="3" key="2">
    <citation type="submission" date="2019-10" db="EMBL/GenBank/DDBJ databases">
        <title>A de novo genome assembly of a pear dwarfing rootstock.</title>
        <authorList>
            <person name="Wang F."/>
            <person name="Wang J."/>
            <person name="Li S."/>
            <person name="Zhang Y."/>
            <person name="Fang M."/>
            <person name="Ma L."/>
            <person name="Zhao Y."/>
            <person name="Jiang S."/>
        </authorList>
    </citation>
    <scope>NUCLEOTIDE SEQUENCE [LARGE SCALE GENOMIC DNA]</scope>
</reference>
<dbReference type="GO" id="GO:0080044">
    <property type="term" value="F:quercetin 7-O-glucosyltransferase activity"/>
    <property type="evidence" value="ECO:0007669"/>
    <property type="project" value="TreeGrafter"/>
</dbReference>
<dbReference type="AlphaFoldDB" id="A0A5N5IBV8"/>
<protein>
    <submittedName>
        <fullName evidence="2">UDP-glycosyltransferase 74E1-like</fullName>
    </submittedName>
</protein>
<reference evidence="2 3" key="1">
    <citation type="submission" date="2019-09" db="EMBL/GenBank/DDBJ databases">
        <authorList>
            <person name="Ou C."/>
        </authorList>
    </citation>
    <scope>NUCLEOTIDE SEQUENCE [LARGE SCALE GENOMIC DNA]</scope>
    <source>
        <strain evidence="2">S2</strain>
        <tissue evidence="2">Leaf</tissue>
    </source>
</reference>